<dbReference type="GO" id="GO:0006352">
    <property type="term" value="P:DNA-templated transcription initiation"/>
    <property type="evidence" value="ECO:0007669"/>
    <property type="project" value="InterPro"/>
</dbReference>
<proteinExistence type="inferred from homology"/>
<dbReference type="Proteomes" id="UP000284395">
    <property type="component" value="Unassembled WGS sequence"/>
</dbReference>
<keyword evidence="4" id="KW-0238">DNA-binding</keyword>
<dbReference type="Pfam" id="PF04542">
    <property type="entry name" value="Sigma70_r2"/>
    <property type="match status" value="1"/>
</dbReference>
<gene>
    <name evidence="8" type="ORF">D6851_05390</name>
</gene>
<dbReference type="NCBIfam" id="TIGR02937">
    <property type="entry name" value="sigma70-ECF"/>
    <property type="match status" value="1"/>
</dbReference>
<name>A0A420EPP5_9SPHN</name>
<keyword evidence="5" id="KW-0804">Transcription</keyword>
<feature type="domain" description="RNA polymerase sigma factor 70 region 4 type 2" evidence="7">
    <location>
        <begin position="131"/>
        <end position="179"/>
    </location>
</feature>
<dbReference type="InterPro" id="IPR013249">
    <property type="entry name" value="RNA_pol_sigma70_r4_t2"/>
</dbReference>
<evidence type="ECO:0000259" key="6">
    <source>
        <dbReference type="Pfam" id="PF04542"/>
    </source>
</evidence>
<dbReference type="RefSeq" id="WP_120323843.1">
    <property type="nucleotide sequence ID" value="NZ_RAPF01000002.1"/>
</dbReference>
<evidence type="ECO:0000256" key="4">
    <source>
        <dbReference type="ARBA" id="ARBA00023125"/>
    </source>
</evidence>
<organism evidence="8 9">
    <name type="scientific">Altericroceibacterium spongiae</name>
    <dbReference type="NCBI Taxonomy" id="2320269"/>
    <lineage>
        <taxon>Bacteria</taxon>
        <taxon>Pseudomonadati</taxon>
        <taxon>Pseudomonadota</taxon>
        <taxon>Alphaproteobacteria</taxon>
        <taxon>Sphingomonadales</taxon>
        <taxon>Erythrobacteraceae</taxon>
        <taxon>Altericroceibacterium</taxon>
    </lineage>
</organism>
<keyword evidence="3" id="KW-0731">Sigma factor</keyword>
<dbReference type="Pfam" id="PF08281">
    <property type="entry name" value="Sigma70_r4_2"/>
    <property type="match status" value="1"/>
</dbReference>
<accession>A0A420EPP5</accession>
<dbReference type="AlphaFoldDB" id="A0A420EPP5"/>
<dbReference type="InterPro" id="IPR014284">
    <property type="entry name" value="RNA_pol_sigma-70_dom"/>
</dbReference>
<evidence type="ECO:0000259" key="7">
    <source>
        <dbReference type="Pfam" id="PF08281"/>
    </source>
</evidence>
<evidence type="ECO:0000313" key="9">
    <source>
        <dbReference type="Proteomes" id="UP000284395"/>
    </source>
</evidence>
<dbReference type="Gene3D" id="1.10.10.10">
    <property type="entry name" value="Winged helix-like DNA-binding domain superfamily/Winged helix DNA-binding domain"/>
    <property type="match status" value="1"/>
</dbReference>
<dbReference type="PANTHER" id="PTHR43133:SF8">
    <property type="entry name" value="RNA POLYMERASE SIGMA FACTOR HI_1459-RELATED"/>
    <property type="match status" value="1"/>
</dbReference>
<dbReference type="SUPFAM" id="SSF88946">
    <property type="entry name" value="Sigma2 domain of RNA polymerase sigma factors"/>
    <property type="match status" value="1"/>
</dbReference>
<dbReference type="EMBL" id="RAPF01000002">
    <property type="protein sequence ID" value="RKF22649.1"/>
    <property type="molecule type" value="Genomic_DNA"/>
</dbReference>
<sequence>MAGIKDTNEADLIEQVKAGQRRAFDRLVEPHAPRLLALARRMLASTSEAEEAVQNALASVWINRRRLDSGRPVGGYLTTVILNKCRDRLRRRKAASFLGFGQGLEEAVAPDDAPDPENSALDRQELARVKLEIERLPVRLREALVLVAIDGRSQREAAELLGVSEKTVETRVYRARNRLREKLEFS</sequence>
<evidence type="ECO:0000313" key="8">
    <source>
        <dbReference type="EMBL" id="RKF22649.1"/>
    </source>
</evidence>
<comment type="caution">
    <text evidence="8">The sequence shown here is derived from an EMBL/GenBank/DDBJ whole genome shotgun (WGS) entry which is preliminary data.</text>
</comment>
<dbReference type="OrthoDB" id="7041663at2"/>
<evidence type="ECO:0000256" key="1">
    <source>
        <dbReference type="ARBA" id="ARBA00010641"/>
    </source>
</evidence>
<keyword evidence="2" id="KW-0805">Transcription regulation</keyword>
<dbReference type="Gene3D" id="1.10.1740.10">
    <property type="match status" value="1"/>
</dbReference>
<dbReference type="SUPFAM" id="SSF88659">
    <property type="entry name" value="Sigma3 and sigma4 domains of RNA polymerase sigma factors"/>
    <property type="match status" value="1"/>
</dbReference>
<protein>
    <submittedName>
        <fullName evidence="8">RNA polymerase sigma factor</fullName>
    </submittedName>
</protein>
<evidence type="ECO:0000256" key="5">
    <source>
        <dbReference type="ARBA" id="ARBA00023163"/>
    </source>
</evidence>
<dbReference type="InterPro" id="IPR013324">
    <property type="entry name" value="RNA_pol_sigma_r3/r4-like"/>
</dbReference>
<dbReference type="InterPro" id="IPR036388">
    <property type="entry name" value="WH-like_DNA-bd_sf"/>
</dbReference>
<feature type="domain" description="RNA polymerase sigma-70 region 2" evidence="6">
    <location>
        <begin position="27"/>
        <end position="93"/>
    </location>
</feature>
<dbReference type="GO" id="GO:0003677">
    <property type="term" value="F:DNA binding"/>
    <property type="evidence" value="ECO:0007669"/>
    <property type="project" value="UniProtKB-KW"/>
</dbReference>
<dbReference type="GO" id="GO:0016987">
    <property type="term" value="F:sigma factor activity"/>
    <property type="evidence" value="ECO:0007669"/>
    <property type="project" value="UniProtKB-KW"/>
</dbReference>
<dbReference type="InterPro" id="IPR039425">
    <property type="entry name" value="RNA_pol_sigma-70-like"/>
</dbReference>
<keyword evidence="9" id="KW-1185">Reference proteome</keyword>
<dbReference type="InterPro" id="IPR013325">
    <property type="entry name" value="RNA_pol_sigma_r2"/>
</dbReference>
<dbReference type="PANTHER" id="PTHR43133">
    <property type="entry name" value="RNA POLYMERASE ECF-TYPE SIGMA FACTO"/>
    <property type="match status" value="1"/>
</dbReference>
<evidence type="ECO:0000256" key="2">
    <source>
        <dbReference type="ARBA" id="ARBA00023015"/>
    </source>
</evidence>
<reference evidence="8 9" key="1">
    <citation type="submission" date="2018-09" db="EMBL/GenBank/DDBJ databases">
        <title>Altererythrobacter spongiae sp. nov., isolated from a marine sponge.</title>
        <authorList>
            <person name="Zhuang L."/>
            <person name="Luo L."/>
        </authorList>
    </citation>
    <scope>NUCLEOTIDE SEQUENCE [LARGE SCALE GENOMIC DNA]</scope>
    <source>
        <strain evidence="8 9">HN-Y73</strain>
    </source>
</reference>
<dbReference type="InterPro" id="IPR007627">
    <property type="entry name" value="RNA_pol_sigma70_r2"/>
</dbReference>
<comment type="similarity">
    <text evidence="1">Belongs to the sigma-70 factor family. ECF subfamily.</text>
</comment>
<dbReference type="CDD" id="cd06171">
    <property type="entry name" value="Sigma70_r4"/>
    <property type="match status" value="1"/>
</dbReference>
<evidence type="ECO:0000256" key="3">
    <source>
        <dbReference type="ARBA" id="ARBA00023082"/>
    </source>
</evidence>